<evidence type="ECO:0000313" key="2">
    <source>
        <dbReference type="EMBL" id="MTI98605.1"/>
    </source>
</evidence>
<keyword evidence="2" id="KW-0808">Transferase</keyword>
<dbReference type="PANTHER" id="PTHR45947:SF3">
    <property type="entry name" value="SULFOQUINOVOSYL TRANSFERASE SQD2"/>
    <property type="match status" value="1"/>
</dbReference>
<dbReference type="AlphaFoldDB" id="A0A844HYV3"/>
<dbReference type="Gene3D" id="3.40.50.2000">
    <property type="entry name" value="Glycogen Phosphorylase B"/>
    <property type="match status" value="2"/>
</dbReference>
<accession>A0A844HYV3</accession>
<dbReference type="EMBL" id="VENC01000008">
    <property type="protein sequence ID" value="MTI98605.1"/>
    <property type="molecule type" value="Genomic_DNA"/>
</dbReference>
<dbReference type="SUPFAM" id="SSF53756">
    <property type="entry name" value="UDP-Glycosyltransferase/glycogen phosphorylase"/>
    <property type="match status" value="1"/>
</dbReference>
<dbReference type="InterPro" id="IPR001296">
    <property type="entry name" value="Glyco_trans_1"/>
</dbReference>
<dbReference type="GO" id="GO:0016757">
    <property type="term" value="F:glycosyltransferase activity"/>
    <property type="evidence" value="ECO:0007669"/>
    <property type="project" value="InterPro"/>
</dbReference>
<organism evidence="2 3">
    <name type="scientific">Marinobacter adhaerens</name>
    <dbReference type="NCBI Taxonomy" id="1033846"/>
    <lineage>
        <taxon>Bacteria</taxon>
        <taxon>Pseudomonadati</taxon>
        <taxon>Pseudomonadota</taxon>
        <taxon>Gammaproteobacteria</taxon>
        <taxon>Pseudomonadales</taxon>
        <taxon>Marinobacteraceae</taxon>
        <taxon>Marinobacter</taxon>
    </lineage>
</organism>
<dbReference type="Pfam" id="PF00534">
    <property type="entry name" value="Glycos_transf_1"/>
    <property type="match status" value="1"/>
</dbReference>
<dbReference type="PANTHER" id="PTHR45947">
    <property type="entry name" value="SULFOQUINOVOSYL TRANSFERASE SQD2"/>
    <property type="match status" value="1"/>
</dbReference>
<reference evidence="2 3" key="1">
    <citation type="submission" date="2019-06" db="EMBL/GenBank/DDBJ databases">
        <title>Enrichment of Autotrophic Halophilic Microorganisms from Red Sea Brine Pool Using Microbial Electrosynthesis System.</title>
        <authorList>
            <person name="Alqahtani M.F."/>
            <person name="Bajracharya S."/>
            <person name="Katuri K.P."/>
            <person name="Ali M."/>
            <person name="Saikaly P.E."/>
        </authorList>
    </citation>
    <scope>NUCLEOTIDE SEQUENCE [LARGE SCALE GENOMIC DNA]</scope>
    <source>
        <strain evidence="2">MES15</strain>
    </source>
</reference>
<name>A0A844HYV3_9GAMM</name>
<comment type="caution">
    <text evidence="2">The sequence shown here is derived from an EMBL/GenBank/DDBJ whole genome shotgun (WGS) entry which is preliminary data.</text>
</comment>
<protein>
    <submittedName>
        <fullName evidence="2">Glycosyltransferase family 4 protein</fullName>
    </submittedName>
</protein>
<sequence>MSLHPHKAIWISWYPHRRTSGICQEWGVPLKVIDSSRDGVIGWLCKGLKTLNMLRRWKPEVLFVQNPSLGLTILAVLSRSYFKYFLVVDAHNEGVKPFVRSSTFVRRLVRFLLKHADRTIVTNESLARVVTEVGGRAIILPDPLPAPTFTPEYKTFDQQQTNNVVVICTYAPDEPISDILAAAEKLPDKSFVCTGNIEKFNRLGLSAPGNVRFTGFLPDKDYWALLLSADVICDLTLMPDCLVCGAYEALAVGRPMVLSANSATRELFGSVAILSEPTPSTIAGALKYAIDNKSELSKKTAKEAEVYKVKWTSRSEQCVKTIKSEIARQDH</sequence>
<dbReference type="InterPro" id="IPR050194">
    <property type="entry name" value="Glycosyltransferase_grp1"/>
</dbReference>
<proteinExistence type="predicted"/>
<dbReference type="Proteomes" id="UP000431462">
    <property type="component" value="Unassembled WGS sequence"/>
</dbReference>
<evidence type="ECO:0000313" key="3">
    <source>
        <dbReference type="Proteomes" id="UP000431462"/>
    </source>
</evidence>
<feature type="domain" description="Glycosyl transferase family 1" evidence="1">
    <location>
        <begin position="204"/>
        <end position="304"/>
    </location>
</feature>
<evidence type="ECO:0000259" key="1">
    <source>
        <dbReference type="Pfam" id="PF00534"/>
    </source>
</evidence>
<gene>
    <name evidence="2" type="ORF">FH752_08290</name>
</gene>